<evidence type="ECO:0000313" key="3">
    <source>
        <dbReference type="EMBL" id="TRL35081.1"/>
    </source>
</evidence>
<keyword evidence="2" id="KW-1133">Transmembrane helix</keyword>
<feature type="transmembrane region" description="Helical" evidence="2">
    <location>
        <begin position="171"/>
        <end position="188"/>
    </location>
</feature>
<feature type="transmembrane region" description="Helical" evidence="2">
    <location>
        <begin position="60"/>
        <end position="79"/>
    </location>
</feature>
<protein>
    <submittedName>
        <fullName evidence="3">Uncharacterized protein</fullName>
    </submittedName>
</protein>
<dbReference type="EMBL" id="VJMF01000034">
    <property type="protein sequence ID" value="TRL35081.1"/>
    <property type="molecule type" value="Genomic_DNA"/>
</dbReference>
<feature type="transmembrane region" description="Helical" evidence="2">
    <location>
        <begin position="85"/>
        <end position="103"/>
    </location>
</feature>
<dbReference type="RefSeq" id="WP_142862658.1">
    <property type="nucleotide sequence ID" value="NZ_VJMF01000034.1"/>
</dbReference>
<sequence length="228" mass="24904">MTKSHESGRDAGTAAEHAGAPEGGWLHTVEHEVEEIAHGVEEIVQEPPPALFLHVLKIDLPYIVMLLAAVLGIGMATFTGEMTPVYWEILTPLYAIICIHTGWRKTEDREARLKLVWTQSAHWLSVLVAMYVIYLPRVQDVMNNNAAGITLMTILALATVLAGIHAAAWQISAVGLVLAISIPIIAWIQQSALILTIVVIVLVFALLVGASLWWTTHKEKRKLSDAAG</sequence>
<dbReference type="Proteomes" id="UP000316781">
    <property type="component" value="Unassembled WGS sequence"/>
</dbReference>
<evidence type="ECO:0000256" key="2">
    <source>
        <dbReference type="SAM" id="Phobius"/>
    </source>
</evidence>
<comment type="caution">
    <text evidence="3">The sequence shown here is derived from an EMBL/GenBank/DDBJ whole genome shotgun (WGS) entry which is preliminary data.</text>
</comment>
<proteinExistence type="predicted"/>
<evidence type="ECO:0000313" key="4">
    <source>
        <dbReference type="Proteomes" id="UP000316781"/>
    </source>
</evidence>
<name>A0A549SZL9_METSR</name>
<feature type="region of interest" description="Disordered" evidence="1">
    <location>
        <begin position="1"/>
        <end position="21"/>
    </location>
</feature>
<keyword evidence="2" id="KW-0472">Membrane</keyword>
<reference evidence="3 4" key="1">
    <citation type="submission" date="2019-07" db="EMBL/GenBank/DDBJ databases">
        <title>Ln-dependent methylotrophs.</title>
        <authorList>
            <person name="Tani A."/>
        </authorList>
    </citation>
    <scope>NUCLEOTIDE SEQUENCE [LARGE SCALE GENOMIC DNA]</scope>
    <source>
        <strain evidence="3 4">SM89A</strain>
    </source>
</reference>
<dbReference type="AlphaFoldDB" id="A0A549SZL9"/>
<feature type="transmembrane region" description="Helical" evidence="2">
    <location>
        <begin position="146"/>
        <end position="164"/>
    </location>
</feature>
<evidence type="ECO:0000256" key="1">
    <source>
        <dbReference type="SAM" id="MobiDB-lite"/>
    </source>
</evidence>
<accession>A0A549SZL9</accession>
<organism evidence="3 4">
    <name type="scientific">Methylosinus sporium</name>
    <dbReference type="NCBI Taxonomy" id="428"/>
    <lineage>
        <taxon>Bacteria</taxon>
        <taxon>Pseudomonadati</taxon>
        <taxon>Pseudomonadota</taxon>
        <taxon>Alphaproteobacteria</taxon>
        <taxon>Hyphomicrobiales</taxon>
        <taxon>Methylocystaceae</taxon>
        <taxon>Methylosinus</taxon>
    </lineage>
</organism>
<feature type="transmembrane region" description="Helical" evidence="2">
    <location>
        <begin position="115"/>
        <end position="134"/>
    </location>
</feature>
<gene>
    <name evidence="3" type="ORF">FM996_08590</name>
</gene>
<feature type="transmembrane region" description="Helical" evidence="2">
    <location>
        <begin position="194"/>
        <end position="214"/>
    </location>
</feature>
<keyword evidence="2" id="KW-0812">Transmembrane</keyword>